<gene>
    <name evidence="1" type="ORF">KTA_40100</name>
</gene>
<reference evidence="1" key="1">
    <citation type="submission" date="2018-12" db="EMBL/GenBank/DDBJ databases">
        <title>Novel natural products biosynthetic potential of the class Ktedonobacteria.</title>
        <authorList>
            <person name="Zheng Y."/>
            <person name="Saitou A."/>
            <person name="Wang C.M."/>
            <person name="Toyoda A."/>
            <person name="Minakuchi Y."/>
            <person name="Sekiguchi Y."/>
            <person name="Ueda K."/>
            <person name="Takano H."/>
            <person name="Sakai Y."/>
            <person name="Yokota A."/>
            <person name="Yabe S."/>
        </authorList>
    </citation>
    <scope>NUCLEOTIDE SEQUENCE</scope>
    <source>
        <strain evidence="1">A3-2</strain>
    </source>
</reference>
<dbReference type="EMBL" id="AP019377">
    <property type="protein sequence ID" value="BBH95811.1"/>
    <property type="molecule type" value="Genomic_DNA"/>
</dbReference>
<sequence length="185" mass="20872">MDQQKWIYGPDDLYGISAYLQLIQQWVATAFPLPRNPEIAARLGGLWASLGWALQGRAVAEEARRLAAKKRTREFSQEDAEQLRQQLRDVTFDEELQSLATAGRAGDPPVQGLERRLRALTAVGVREGFLAVALREATEFRIARSLPEALDQWRQLADQLVPRSMWFASSYLEMPPNTTVYGPDS</sequence>
<dbReference type="AlphaFoldDB" id="A0A455T8P2"/>
<protein>
    <submittedName>
        <fullName evidence="1">Uncharacterized protein</fullName>
    </submittedName>
</protein>
<organism evidence="1">
    <name type="scientific">Thermogemmatispora argillosa</name>
    <dbReference type="NCBI Taxonomy" id="2045280"/>
    <lineage>
        <taxon>Bacteria</taxon>
        <taxon>Bacillati</taxon>
        <taxon>Chloroflexota</taxon>
        <taxon>Ktedonobacteria</taxon>
        <taxon>Thermogemmatisporales</taxon>
        <taxon>Thermogemmatisporaceae</taxon>
        <taxon>Thermogemmatispora</taxon>
    </lineage>
</organism>
<name>A0A455T8P2_9CHLR</name>
<proteinExistence type="predicted"/>
<accession>A0A455T8P2</accession>
<evidence type="ECO:0000313" key="1">
    <source>
        <dbReference type="EMBL" id="BBH95811.1"/>
    </source>
</evidence>